<evidence type="ECO:0000313" key="1">
    <source>
        <dbReference type="EMBL" id="SLM28271.1"/>
    </source>
</evidence>
<reference evidence="1 2" key="1">
    <citation type="submission" date="2017-03" db="EMBL/GenBank/DDBJ databases">
        <authorList>
            <person name="Afonso C.L."/>
            <person name="Miller P.J."/>
            <person name="Scott M.A."/>
            <person name="Spackman E."/>
            <person name="Goraichik I."/>
            <person name="Dimitrov K.M."/>
            <person name="Suarez D.L."/>
            <person name="Swayne D.E."/>
        </authorList>
    </citation>
    <scope>NUCLEOTIDE SEQUENCE [LARGE SCALE GENOMIC DNA]</scope>
    <source>
        <strain evidence="1">PRJEB14757</strain>
    </source>
</reference>
<gene>
    <name evidence="1" type="ORF">MTBBW1_1300011</name>
</gene>
<accession>A0A1W1H719</accession>
<dbReference type="Proteomes" id="UP000191931">
    <property type="component" value="Unassembled WGS sequence"/>
</dbReference>
<dbReference type="AlphaFoldDB" id="A0A1W1H719"/>
<keyword evidence="2" id="KW-1185">Reference proteome</keyword>
<protein>
    <submittedName>
        <fullName evidence="1">Uncharacterized protein</fullName>
    </submittedName>
</protein>
<organism evidence="1 2">
    <name type="scientific">Desulfamplus magnetovallimortis</name>
    <dbReference type="NCBI Taxonomy" id="1246637"/>
    <lineage>
        <taxon>Bacteria</taxon>
        <taxon>Pseudomonadati</taxon>
        <taxon>Thermodesulfobacteriota</taxon>
        <taxon>Desulfobacteria</taxon>
        <taxon>Desulfobacterales</taxon>
        <taxon>Desulfobacteraceae</taxon>
        <taxon>Desulfamplus</taxon>
    </lineage>
</organism>
<sequence length="76" mass="9120">MRSSQNSWKRLKDMIYIIYKSIIDNMQYLISSNTKKVIRCRQAVTELKSCHEEVAGGEFSKRGQQIKFRNNFRRIF</sequence>
<dbReference type="EMBL" id="FWEV01000036">
    <property type="protein sequence ID" value="SLM28271.1"/>
    <property type="molecule type" value="Genomic_DNA"/>
</dbReference>
<proteinExistence type="predicted"/>
<name>A0A1W1H719_9BACT</name>
<evidence type="ECO:0000313" key="2">
    <source>
        <dbReference type="Proteomes" id="UP000191931"/>
    </source>
</evidence>